<accession>A0A6C0HGG4</accession>
<dbReference type="EMBL" id="MN739952">
    <property type="protein sequence ID" value="QHT79711.1"/>
    <property type="molecule type" value="Genomic_DNA"/>
</dbReference>
<evidence type="ECO:0000313" key="1">
    <source>
        <dbReference type="EMBL" id="QHT79711.1"/>
    </source>
</evidence>
<sequence>MSDYTYILYLTISHNPYNNEENETLFLGESDDPFNLYFFAFKTDNIEWSKIGILLEWLNLVETLSEDKKIELKDRFRHPKDEGDSFSIGRITLYINKIRSF</sequence>
<dbReference type="AlphaFoldDB" id="A0A6C0HGG4"/>
<reference evidence="1" key="1">
    <citation type="journal article" date="2020" name="Nature">
        <title>Giant virus diversity and host interactions through global metagenomics.</title>
        <authorList>
            <person name="Schulz F."/>
            <person name="Roux S."/>
            <person name="Paez-Espino D."/>
            <person name="Jungbluth S."/>
            <person name="Walsh D.A."/>
            <person name="Denef V.J."/>
            <person name="McMahon K.D."/>
            <person name="Konstantinidis K.T."/>
            <person name="Eloe-Fadrosh E.A."/>
            <person name="Kyrpides N.C."/>
            <person name="Woyke T."/>
        </authorList>
    </citation>
    <scope>NUCLEOTIDE SEQUENCE</scope>
    <source>
        <strain evidence="1">GVMAG-M-3300023184-101</strain>
    </source>
</reference>
<organism evidence="1">
    <name type="scientific">viral metagenome</name>
    <dbReference type="NCBI Taxonomy" id="1070528"/>
    <lineage>
        <taxon>unclassified sequences</taxon>
        <taxon>metagenomes</taxon>
        <taxon>organismal metagenomes</taxon>
    </lineage>
</organism>
<proteinExistence type="predicted"/>
<name>A0A6C0HGG4_9ZZZZ</name>
<protein>
    <submittedName>
        <fullName evidence="1">Uncharacterized protein</fullName>
    </submittedName>
</protein>